<dbReference type="AlphaFoldDB" id="A0AA88J5H9"/>
<keyword evidence="2" id="KW-1185">Reference proteome</keyword>
<protein>
    <submittedName>
        <fullName evidence="1">Uncharacterized protein</fullName>
    </submittedName>
</protein>
<evidence type="ECO:0000313" key="2">
    <source>
        <dbReference type="Proteomes" id="UP001187192"/>
    </source>
</evidence>
<organism evidence="1 2">
    <name type="scientific">Ficus carica</name>
    <name type="common">Common fig</name>
    <dbReference type="NCBI Taxonomy" id="3494"/>
    <lineage>
        <taxon>Eukaryota</taxon>
        <taxon>Viridiplantae</taxon>
        <taxon>Streptophyta</taxon>
        <taxon>Embryophyta</taxon>
        <taxon>Tracheophyta</taxon>
        <taxon>Spermatophyta</taxon>
        <taxon>Magnoliopsida</taxon>
        <taxon>eudicotyledons</taxon>
        <taxon>Gunneridae</taxon>
        <taxon>Pentapetalae</taxon>
        <taxon>rosids</taxon>
        <taxon>fabids</taxon>
        <taxon>Rosales</taxon>
        <taxon>Moraceae</taxon>
        <taxon>Ficeae</taxon>
        <taxon>Ficus</taxon>
    </lineage>
</organism>
<proteinExistence type="predicted"/>
<comment type="caution">
    <text evidence="1">The sequence shown here is derived from an EMBL/GenBank/DDBJ whole genome shotgun (WGS) entry which is preliminary data.</text>
</comment>
<sequence length="74" mass="9075">MKGGVTAEIRGEEERERCERYLKGGVVAEIGGEGERERHEKEWREQSQWKRWVSRERLEAREKKVQERMKFRRE</sequence>
<dbReference type="EMBL" id="BTGU01000116">
    <property type="protein sequence ID" value="GMN61731.1"/>
    <property type="molecule type" value="Genomic_DNA"/>
</dbReference>
<name>A0AA88J5H9_FICCA</name>
<evidence type="ECO:0000313" key="1">
    <source>
        <dbReference type="EMBL" id="GMN61731.1"/>
    </source>
</evidence>
<accession>A0AA88J5H9</accession>
<reference evidence="1" key="1">
    <citation type="submission" date="2023-07" db="EMBL/GenBank/DDBJ databases">
        <title>draft genome sequence of fig (Ficus carica).</title>
        <authorList>
            <person name="Takahashi T."/>
            <person name="Nishimura K."/>
        </authorList>
    </citation>
    <scope>NUCLEOTIDE SEQUENCE</scope>
</reference>
<dbReference type="Proteomes" id="UP001187192">
    <property type="component" value="Unassembled WGS sequence"/>
</dbReference>
<gene>
    <name evidence="1" type="ORF">TIFTF001_030816</name>
</gene>